<sequence>MKIILLLGLIIRLRRIVMIYNIANKMIKYANGNNYNIKHFLKVHAYAKTLVN</sequence>
<evidence type="ECO:0000313" key="2">
    <source>
        <dbReference type="Proteomes" id="UP000005798"/>
    </source>
</evidence>
<keyword evidence="2" id="KW-1185">Reference proteome</keyword>
<proteinExistence type="predicted"/>
<dbReference type="EMBL" id="ABFX02000008">
    <property type="protein sequence ID" value="EDS18032.1"/>
    <property type="molecule type" value="Genomic_DNA"/>
</dbReference>
<gene>
    <name evidence="1" type="ORF">CLORAM_02828</name>
</gene>
<accession>B0N894</accession>
<comment type="caution">
    <text evidence="1">The sequence shown here is derived from an EMBL/GenBank/DDBJ whole genome shotgun (WGS) entry which is preliminary data.</text>
</comment>
<reference evidence="1" key="2">
    <citation type="submission" date="2014-06" db="EMBL/GenBank/DDBJ databases">
        <title>Draft genome sequence of Clostridium ramosum(DSM 1402).</title>
        <authorList>
            <person name="Sudarsanam P."/>
            <person name="Ley R."/>
            <person name="Guruge J."/>
            <person name="Turnbaugh P.J."/>
            <person name="Mahowald M."/>
            <person name="Liep D."/>
            <person name="Gordon J."/>
        </authorList>
    </citation>
    <scope>NUCLEOTIDE SEQUENCE</scope>
    <source>
        <strain evidence="1">DSM 1402</strain>
    </source>
</reference>
<reference evidence="1" key="1">
    <citation type="submission" date="2007-11" db="EMBL/GenBank/DDBJ databases">
        <authorList>
            <person name="Fulton L."/>
            <person name="Clifton S."/>
            <person name="Fulton B."/>
            <person name="Xu J."/>
            <person name="Minx P."/>
            <person name="Pepin K.H."/>
            <person name="Johnson M."/>
            <person name="Thiruvilangam P."/>
            <person name="Bhonagiri V."/>
            <person name="Nash W.E."/>
            <person name="Mardis E.R."/>
            <person name="Wilson R.K."/>
        </authorList>
    </citation>
    <scope>NUCLEOTIDE SEQUENCE [LARGE SCALE GENOMIC DNA]</scope>
    <source>
        <strain evidence="1">DSM 1402</strain>
    </source>
</reference>
<dbReference type="Proteomes" id="UP000005798">
    <property type="component" value="Unassembled WGS sequence"/>
</dbReference>
<dbReference type="HOGENOM" id="CLU_214311_0_0_9"/>
<organism evidence="1 2">
    <name type="scientific">Thomasclavelia ramosa DSM 1402</name>
    <dbReference type="NCBI Taxonomy" id="445974"/>
    <lineage>
        <taxon>Bacteria</taxon>
        <taxon>Bacillati</taxon>
        <taxon>Bacillota</taxon>
        <taxon>Erysipelotrichia</taxon>
        <taxon>Erysipelotrichales</taxon>
        <taxon>Coprobacillaceae</taxon>
        <taxon>Thomasclavelia</taxon>
    </lineage>
</organism>
<name>B0N894_9FIRM</name>
<protein>
    <submittedName>
        <fullName evidence="1">Uncharacterized protein</fullName>
    </submittedName>
</protein>
<dbReference type="AlphaFoldDB" id="B0N894"/>
<evidence type="ECO:0000313" key="1">
    <source>
        <dbReference type="EMBL" id="EDS18032.1"/>
    </source>
</evidence>